<keyword evidence="4" id="KW-0378">Hydrolase</keyword>
<name>A0ABY7JPQ6_9FIRM</name>
<comment type="similarity">
    <text evidence="2">Belongs to the Nudix hydrolase family.</text>
</comment>
<protein>
    <submittedName>
        <fullName evidence="7">8-oxo-dGTP diphosphatase</fullName>
    </submittedName>
</protein>
<evidence type="ECO:0000256" key="1">
    <source>
        <dbReference type="ARBA" id="ARBA00001946"/>
    </source>
</evidence>
<evidence type="ECO:0000256" key="4">
    <source>
        <dbReference type="ARBA" id="ARBA00022801"/>
    </source>
</evidence>
<dbReference type="InterPro" id="IPR015797">
    <property type="entry name" value="NUDIX_hydrolase-like_dom_sf"/>
</dbReference>
<keyword evidence="3" id="KW-0479">Metal-binding</keyword>
<dbReference type="PANTHER" id="PTHR43758:SF2">
    <property type="entry name" value="OXIDIZED PURINE NUCLEOSIDE TRIPHOSPHATE HYDROLASE"/>
    <property type="match status" value="1"/>
</dbReference>
<keyword evidence="8" id="KW-1185">Reference proteome</keyword>
<evidence type="ECO:0000256" key="5">
    <source>
        <dbReference type="ARBA" id="ARBA00022842"/>
    </source>
</evidence>
<evidence type="ECO:0000313" key="7">
    <source>
        <dbReference type="EMBL" id="WAW14474.1"/>
    </source>
</evidence>
<dbReference type="InterPro" id="IPR020084">
    <property type="entry name" value="NUDIX_hydrolase_CS"/>
</dbReference>
<gene>
    <name evidence="7" type="ORF">O0R46_07685</name>
</gene>
<dbReference type="Pfam" id="PF00293">
    <property type="entry name" value="NUDIX"/>
    <property type="match status" value="1"/>
</dbReference>
<feature type="domain" description="Nudix hydrolase" evidence="6">
    <location>
        <begin position="1"/>
        <end position="128"/>
    </location>
</feature>
<keyword evidence="5" id="KW-0460">Magnesium</keyword>
<dbReference type="RefSeq" id="WP_269311153.1">
    <property type="nucleotide sequence ID" value="NZ_CP114052.1"/>
</dbReference>
<dbReference type="Proteomes" id="UP001164187">
    <property type="component" value="Chromosome"/>
</dbReference>
<evidence type="ECO:0000259" key="6">
    <source>
        <dbReference type="PROSITE" id="PS51462"/>
    </source>
</evidence>
<dbReference type="PRINTS" id="PR01402">
    <property type="entry name" value="MUTATORMUTX"/>
</dbReference>
<dbReference type="CDD" id="cd18886">
    <property type="entry name" value="NUDIX_MutT_Nudt1"/>
    <property type="match status" value="1"/>
</dbReference>
<reference evidence="7" key="1">
    <citation type="submission" date="2022-12" db="EMBL/GenBank/DDBJ databases">
        <title>Peptostreptococcus.</title>
        <authorList>
            <person name="Lee S.H."/>
        </authorList>
    </citation>
    <scope>NUCLEOTIDE SEQUENCE</scope>
    <source>
        <strain evidence="7">CBA3647</strain>
    </source>
</reference>
<accession>A0ABY7JPQ6</accession>
<evidence type="ECO:0000256" key="2">
    <source>
        <dbReference type="ARBA" id="ARBA00005582"/>
    </source>
</evidence>
<sequence length="152" mass="18262">MKKMTLCYMQKDNQILMLHRTKKEIDINKSKWIGVGGKIEKNEKPIDGMIREIKEETGYTAISCDFRGFIHFFYNDHSEELIYLYTCNNFHGILQECLEGELHWIDKDNIFTLNLWEGDKIFLNLLAEDSKIFDLYLYYHNDDLLKYELKFL</sequence>
<comment type="cofactor">
    <cofactor evidence="1">
        <name>Mg(2+)</name>
        <dbReference type="ChEBI" id="CHEBI:18420"/>
    </cofactor>
</comment>
<evidence type="ECO:0000313" key="8">
    <source>
        <dbReference type="Proteomes" id="UP001164187"/>
    </source>
</evidence>
<dbReference type="PANTHER" id="PTHR43758">
    <property type="entry name" value="7,8-DIHYDRO-8-OXOGUANINE TRIPHOSPHATASE"/>
    <property type="match status" value="1"/>
</dbReference>
<dbReference type="InterPro" id="IPR000086">
    <property type="entry name" value="NUDIX_hydrolase_dom"/>
</dbReference>
<dbReference type="PROSITE" id="PS51462">
    <property type="entry name" value="NUDIX"/>
    <property type="match status" value="1"/>
</dbReference>
<organism evidence="7 8">
    <name type="scientific">Peptostreptococcus equinus</name>
    <dbReference type="NCBI Taxonomy" id="3003601"/>
    <lineage>
        <taxon>Bacteria</taxon>
        <taxon>Bacillati</taxon>
        <taxon>Bacillota</taxon>
        <taxon>Clostridia</taxon>
        <taxon>Peptostreptococcales</taxon>
        <taxon>Peptostreptococcaceae</taxon>
        <taxon>Peptostreptococcus</taxon>
    </lineage>
</organism>
<proteinExistence type="inferred from homology"/>
<dbReference type="InterPro" id="IPR003562">
    <property type="entry name" value="Mutator_MutX_prot"/>
</dbReference>
<dbReference type="SUPFAM" id="SSF55811">
    <property type="entry name" value="Nudix"/>
    <property type="match status" value="1"/>
</dbReference>
<evidence type="ECO:0000256" key="3">
    <source>
        <dbReference type="ARBA" id="ARBA00022723"/>
    </source>
</evidence>
<dbReference type="EMBL" id="CP114052">
    <property type="protein sequence ID" value="WAW14474.1"/>
    <property type="molecule type" value="Genomic_DNA"/>
</dbReference>
<dbReference type="PROSITE" id="PS00893">
    <property type="entry name" value="NUDIX_BOX"/>
    <property type="match status" value="1"/>
</dbReference>
<dbReference type="Gene3D" id="3.90.79.10">
    <property type="entry name" value="Nucleoside Triphosphate Pyrophosphohydrolase"/>
    <property type="match status" value="1"/>
</dbReference>